<evidence type="ECO:0000256" key="4">
    <source>
        <dbReference type="ARBA" id="ARBA00022692"/>
    </source>
</evidence>
<dbReference type="PROSITE" id="PS51779">
    <property type="entry name" value="POTRA"/>
    <property type="match status" value="1"/>
</dbReference>
<reference evidence="10 11" key="1">
    <citation type="submission" date="2014-10" db="EMBL/GenBank/DDBJ databases">
        <title>Draft genome sequence of Actinoplanes utahensis NRRL 12052.</title>
        <authorList>
            <person name="Velasco-Bucheli B."/>
            <person name="del Cerro C."/>
            <person name="Hormigo D."/>
            <person name="Garcia J.L."/>
            <person name="Acebal C."/>
            <person name="Arroyo M."/>
            <person name="de la Mata I."/>
        </authorList>
    </citation>
    <scope>NUCLEOTIDE SEQUENCE [LARGE SCALE GENOMIC DNA]</scope>
    <source>
        <strain evidence="10 11">NRRL 12052</strain>
    </source>
</reference>
<organism evidence="10 11">
    <name type="scientific">Actinoplanes utahensis</name>
    <dbReference type="NCBI Taxonomy" id="1869"/>
    <lineage>
        <taxon>Bacteria</taxon>
        <taxon>Bacillati</taxon>
        <taxon>Actinomycetota</taxon>
        <taxon>Actinomycetes</taxon>
        <taxon>Micromonosporales</taxon>
        <taxon>Micromonosporaceae</taxon>
        <taxon>Actinoplanes</taxon>
    </lineage>
</organism>
<keyword evidence="5 8" id="KW-1133">Transmembrane helix</keyword>
<dbReference type="GO" id="GO:0005886">
    <property type="term" value="C:plasma membrane"/>
    <property type="evidence" value="ECO:0007669"/>
    <property type="project" value="TreeGrafter"/>
</dbReference>
<keyword evidence="4 8" id="KW-0812">Transmembrane</keyword>
<dbReference type="Pfam" id="PF03799">
    <property type="entry name" value="FtsQ_DivIB_C"/>
    <property type="match status" value="1"/>
</dbReference>
<comment type="subcellular location">
    <subcellularLocation>
        <location evidence="1">Membrane</location>
    </subcellularLocation>
</comment>
<sequence>MWPGNTVAGGGARNWRLVRADTDAVPSSARRFMARARQRRLRAAMPWLIGAGVLLAGGALAWVVYGTAVLGVREVRVVGTESLTVDQVLAAAAVTPDRPLARVDLDEVGDRVRDLPAVDRAVVARSWPSTVVIEVVERVAVAAVPSGTAFTLIDDDGVPFRTVGAQPAGLPLARLATPGGADGNTRSALTVLASLTDELREQLVAVSVESPVKIRLELRKGRVVIWGDDTKSDRKSTVATMLLREKGDEIDVSAPRVVSIR</sequence>
<dbReference type="STRING" id="1869.MB27_09390"/>
<dbReference type="InterPro" id="IPR034746">
    <property type="entry name" value="POTRA"/>
</dbReference>
<keyword evidence="3" id="KW-0132">Cell division</keyword>
<evidence type="ECO:0000256" key="2">
    <source>
        <dbReference type="ARBA" id="ARBA00022475"/>
    </source>
</evidence>
<dbReference type="Proteomes" id="UP000054537">
    <property type="component" value="Unassembled WGS sequence"/>
</dbReference>
<keyword evidence="2" id="KW-1003">Cell membrane</keyword>
<dbReference type="Pfam" id="PF08478">
    <property type="entry name" value="POTRA_1"/>
    <property type="match status" value="1"/>
</dbReference>
<keyword evidence="11" id="KW-1185">Reference proteome</keyword>
<dbReference type="PANTHER" id="PTHR37820">
    <property type="entry name" value="CELL DIVISION PROTEIN DIVIB"/>
    <property type="match status" value="1"/>
</dbReference>
<dbReference type="AlphaFoldDB" id="A0A0A6UQG2"/>
<evidence type="ECO:0000256" key="3">
    <source>
        <dbReference type="ARBA" id="ARBA00022618"/>
    </source>
</evidence>
<comment type="caution">
    <text evidence="10">The sequence shown here is derived from an EMBL/GenBank/DDBJ whole genome shotgun (WGS) entry which is preliminary data.</text>
</comment>
<evidence type="ECO:0000256" key="8">
    <source>
        <dbReference type="SAM" id="Phobius"/>
    </source>
</evidence>
<dbReference type="Gene3D" id="3.10.20.310">
    <property type="entry name" value="membrane protein fhac"/>
    <property type="match status" value="1"/>
</dbReference>
<gene>
    <name evidence="10" type="ORF">MB27_09390</name>
</gene>
<name>A0A0A6UQG2_ACTUT</name>
<evidence type="ECO:0000256" key="7">
    <source>
        <dbReference type="ARBA" id="ARBA00023306"/>
    </source>
</evidence>
<dbReference type="EMBL" id="JRTT01000009">
    <property type="protein sequence ID" value="KHD77681.1"/>
    <property type="molecule type" value="Genomic_DNA"/>
</dbReference>
<keyword evidence="6 8" id="KW-0472">Membrane</keyword>
<evidence type="ECO:0000256" key="5">
    <source>
        <dbReference type="ARBA" id="ARBA00022989"/>
    </source>
</evidence>
<feature type="transmembrane region" description="Helical" evidence="8">
    <location>
        <begin position="43"/>
        <end position="65"/>
    </location>
</feature>
<evidence type="ECO:0000256" key="6">
    <source>
        <dbReference type="ARBA" id="ARBA00023136"/>
    </source>
</evidence>
<dbReference type="InterPro" id="IPR005548">
    <property type="entry name" value="Cell_div_FtsQ/DivIB_C"/>
</dbReference>
<feature type="domain" description="POTRA" evidence="9">
    <location>
        <begin position="70"/>
        <end position="138"/>
    </location>
</feature>
<dbReference type="eggNOG" id="COG1589">
    <property type="taxonomic scope" value="Bacteria"/>
</dbReference>
<proteinExistence type="predicted"/>
<dbReference type="InterPro" id="IPR013685">
    <property type="entry name" value="POTRA_FtsQ_type"/>
</dbReference>
<evidence type="ECO:0000259" key="9">
    <source>
        <dbReference type="PROSITE" id="PS51779"/>
    </source>
</evidence>
<evidence type="ECO:0000256" key="1">
    <source>
        <dbReference type="ARBA" id="ARBA00004370"/>
    </source>
</evidence>
<dbReference type="GO" id="GO:0051301">
    <property type="term" value="P:cell division"/>
    <property type="evidence" value="ECO:0007669"/>
    <property type="project" value="UniProtKB-KW"/>
</dbReference>
<evidence type="ECO:0000313" key="11">
    <source>
        <dbReference type="Proteomes" id="UP000054537"/>
    </source>
</evidence>
<protein>
    <submittedName>
        <fullName evidence="10">Peptidase S33</fullName>
    </submittedName>
</protein>
<keyword evidence="7" id="KW-0131">Cell cycle</keyword>
<evidence type="ECO:0000313" key="10">
    <source>
        <dbReference type="EMBL" id="KHD77681.1"/>
    </source>
</evidence>
<accession>A0A0A6UQG2</accession>
<dbReference type="PANTHER" id="PTHR37820:SF1">
    <property type="entry name" value="CELL DIVISION PROTEIN FTSQ"/>
    <property type="match status" value="1"/>
</dbReference>
<dbReference type="InterPro" id="IPR050487">
    <property type="entry name" value="FtsQ_DivIB"/>
</dbReference>